<dbReference type="OrthoDB" id="1779154at2759"/>
<dbReference type="KEGG" id="soe:110793084"/>
<evidence type="ECO:0000313" key="1">
    <source>
        <dbReference type="Proteomes" id="UP000813463"/>
    </source>
</evidence>
<dbReference type="PANTHER" id="PTHR36482:SF6">
    <property type="entry name" value="JASMONATE-INDUCED PROTEIN HOMOLOG"/>
    <property type="match status" value="1"/>
</dbReference>
<dbReference type="Proteomes" id="UP000813463">
    <property type="component" value="Chromosome 3"/>
</dbReference>
<dbReference type="KEGG" id="soe:110777505"/>
<evidence type="ECO:0000313" key="2">
    <source>
        <dbReference type="RefSeq" id="XP_021837807.1"/>
    </source>
</evidence>
<sequence>MAEVEPNVLVLENPEADYEKMIKELEAKDETAEVNGARAGNTVELSSPTTNFTKTKLTKLEVHFWAGRTLTSFPDMNNNTTYYFRQSGTLPQGVKWGYSYATGKDSTARKWVAAFDSAAGKAYCECGPTGPVDWNVVEDKLGKSGSQTEYVDPIFKGKIVARVAGNQLISTLW</sequence>
<dbReference type="RefSeq" id="XP_021853616.1">
    <property type="nucleotide sequence ID" value="XM_021997924.1"/>
</dbReference>
<dbReference type="AlphaFoldDB" id="A0A9R0K064"/>
<dbReference type="InterPro" id="IPR053085">
    <property type="entry name" value="Jasmonate-induced_protein"/>
</dbReference>
<dbReference type="PANTHER" id="PTHR36482">
    <property type="entry name" value="OSJNBA0024J22.15 PROTEIN"/>
    <property type="match status" value="1"/>
</dbReference>
<dbReference type="RefSeq" id="XP_021837807.1">
    <property type="nucleotide sequence ID" value="XM_021982115.1"/>
</dbReference>
<keyword evidence="1" id="KW-1185">Reference proteome</keyword>
<reference evidence="2 3" key="2">
    <citation type="submission" date="2025-04" db="UniProtKB">
        <authorList>
            <consortium name="RefSeq"/>
        </authorList>
    </citation>
    <scope>IDENTIFICATION</scope>
</reference>
<organism evidence="1 3">
    <name type="scientific">Spinacia oleracea</name>
    <name type="common">Spinach</name>
    <dbReference type="NCBI Taxonomy" id="3562"/>
    <lineage>
        <taxon>Eukaryota</taxon>
        <taxon>Viridiplantae</taxon>
        <taxon>Streptophyta</taxon>
        <taxon>Embryophyta</taxon>
        <taxon>Tracheophyta</taxon>
        <taxon>Spermatophyta</taxon>
        <taxon>Magnoliopsida</taxon>
        <taxon>eudicotyledons</taxon>
        <taxon>Gunneridae</taxon>
        <taxon>Pentapetalae</taxon>
        <taxon>Caryophyllales</taxon>
        <taxon>Chenopodiaceae</taxon>
        <taxon>Chenopodioideae</taxon>
        <taxon>Anserineae</taxon>
        <taxon>Spinacia</taxon>
    </lineage>
</organism>
<proteinExistence type="predicted"/>
<dbReference type="GeneID" id="110793084"/>
<evidence type="ECO:0000313" key="3">
    <source>
        <dbReference type="RefSeq" id="XP_021853616.1"/>
    </source>
</evidence>
<accession>A0A9R0K064</accession>
<reference evidence="1" key="1">
    <citation type="journal article" date="2021" name="Nat. Commun.">
        <title>Genomic analyses provide insights into spinach domestication and the genetic basis of agronomic traits.</title>
        <authorList>
            <person name="Cai X."/>
            <person name="Sun X."/>
            <person name="Xu C."/>
            <person name="Sun H."/>
            <person name="Wang X."/>
            <person name="Ge C."/>
            <person name="Zhang Z."/>
            <person name="Wang Q."/>
            <person name="Fei Z."/>
            <person name="Jiao C."/>
            <person name="Wang Q."/>
        </authorList>
    </citation>
    <scope>NUCLEOTIDE SEQUENCE [LARGE SCALE GENOMIC DNA]</scope>
    <source>
        <strain evidence="1">cv. Varoflay</strain>
    </source>
</reference>
<gene>
    <name evidence="3" type="primary">LOC110793084</name>
    <name evidence="2" type="synonym">LOC110777505</name>
</gene>
<name>A0A9R0K064_SPIOL</name>
<protein>
    <submittedName>
        <fullName evidence="2">Uncharacterized protein LOC110777505</fullName>
    </submittedName>
    <submittedName>
        <fullName evidence="3">Uncharacterized protein LOC110793084</fullName>
    </submittedName>
</protein>